<reference evidence="1 2" key="1">
    <citation type="submission" date="2017-04" db="EMBL/GenBank/DDBJ databases">
        <authorList>
            <person name="Afonso C.L."/>
            <person name="Miller P.J."/>
            <person name="Scott M.A."/>
            <person name="Spackman E."/>
            <person name="Goraichik I."/>
            <person name="Dimitrov K.M."/>
            <person name="Suarez D.L."/>
            <person name="Swayne D.E."/>
        </authorList>
    </citation>
    <scope>NUCLEOTIDE SEQUENCE [LARGE SCALE GENOMIC DNA]</scope>
    <source>
        <strain evidence="1 2">DSM 19625</strain>
    </source>
</reference>
<accession>A0A1W2BLI5</accession>
<sequence length="114" mass="13533">MSTINVIPEYKDFNEFYIQAVLPYKEKNPTDIRLDGKMLGSTRKVSAYFWYLDKKWEVGADTHIDRLKLAFEACKESDEPFKIKYTRDKKGEYLVIKGQPLRDKKFYVYSVDSK</sequence>
<dbReference type="RefSeq" id="WP_084288542.1">
    <property type="nucleotide sequence ID" value="NZ_FWYB01000002.1"/>
</dbReference>
<evidence type="ECO:0000313" key="2">
    <source>
        <dbReference type="Proteomes" id="UP000192678"/>
    </source>
</evidence>
<gene>
    <name evidence="1" type="ORF">SAMN04488101_102567</name>
</gene>
<proteinExistence type="predicted"/>
<organism evidence="1 2">
    <name type="scientific">Pedobacter nyackensis</name>
    <dbReference type="NCBI Taxonomy" id="475255"/>
    <lineage>
        <taxon>Bacteria</taxon>
        <taxon>Pseudomonadati</taxon>
        <taxon>Bacteroidota</taxon>
        <taxon>Sphingobacteriia</taxon>
        <taxon>Sphingobacteriales</taxon>
        <taxon>Sphingobacteriaceae</taxon>
        <taxon>Pedobacter</taxon>
    </lineage>
</organism>
<dbReference type="EMBL" id="FWYB01000002">
    <property type="protein sequence ID" value="SMC73398.1"/>
    <property type="molecule type" value="Genomic_DNA"/>
</dbReference>
<dbReference type="STRING" id="475255.SAMN04488101_102567"/>
<dbReference type="Proteomes" id="UP000192678">
    <property type="component" value="Unassembled WGS sequence"/>
</dbReference>
<protein>
    <submittedName>
        <fullName evidence="1">Uncharacterized protein</fullName>
    </submittedName>
</protein>
<keyword evidence="2" id="KW-1185">Reference proteome</keyword>
<evidence type="ECO:0000313" key="1">
    <source>
        <dbReference type="EMBL" id="SMC73398.1"/>
    </source>
</evidence>
<name>A0A1W2BLI5_9SPHI</name>
<dbReference type="AlphaFoldDB" id="A0A1W2BLI5"/>
<dbReference type="OrthoDB" id="765072at2"/>